<dbReference type="GO" id="GO:0008720">
    <property type="term" value="F:D-lactate dehydrogenase (NAD+) activity"/>
    <property type="evidence" value="ECO:0007669"/>
    <property type="project" value="TreeGrafter"/>
</dbReference>
<evidence type="ECO:0000259" key="5">
    <source>
        <dbReference type="Pfam" id="PF00389"/>
    </source>
</evidence>
<dbReference type="InterPro" id="IPR029752">
    <property type="entry name" value="D-isomer_DH_CS1"/>
</dbReference>
<protein>
    <submittedName>
        <fullName evidence="7">Bifunctional amino acid aminotransferase/2-hydroxyacid dehydrogenase</fullName>
    </submittedName>
</protein>
<dbReference type="GO" id="GO:0051287">
    <property type="term" value="F:NAD binding"/>
    <property type="evidence" value="ECO:0007669"/>
    <property type="project" value="InterPro"/>
</dbReference>
<dbReference type="RefSeq" id="WP_139571147.1">
    <property type="nucleotide sequence ID" value="NZ_JARBEV010000011.1"/>
</dbReference>
<keyword evidence="3" id="KW-0520">NAD</keyword>
<keyword evidence="7" id="KW-0808">Transferase</keyword>
<dbReference type="SUPFAM" id="SSF51735">
    <property type="entry name" value="NAD(P)-binding Rossmann-fold domains"/>
    <property type="match status" value="1"/>
</dbReference>
<dbReference type="PANTHER" id="PTHR43026:SF1">
    <property type="entry name" value="2-HYDROXYACID DEHYDROGENASE HOMOLOG 1-RELATED"/>
    <property type="match status" value="1"/>
</dbReference>
<comment type="similarity">
    <text evidence="1 4">Belongs to the D-isomer specific 2-hydroxyacid dehydrogenase family.</text>
</comment>
<feature type="domain" description="D-isomer specific 2-hydroxyacid dehydrogenase NAD-binding" evidence="6">
    <location>
        <begin position="114"/>
        <end position="300"/>
    </location>
</feature>
<accession>A0A5C4TKB4</accession>
<evidence type="ECO:0000256" key="3">
    <source>
        <dbReference type="ARBA" id="ARBA00023027"/>
    </source>
</evidence>
<dbReference type="CDD" id="cd12186">
    <property type="entry name" value="LDH"/>
    <property type="match status" value="1"/>
</dbReference>
<dbReference type="InterPro" id="IPR029753">
    <property type="entry name" value="D-isomer_DH_CS"/>
</dbReference>
<dbReference type="EMBL" id="QFCR01000012">
    <property type="protein sequence ID" value="TNK90303.1"/>
    <property type="molecule type" value="Genomic_DNA"/>
</dbReference>
<evidence type="ECO:0000256" key="4">
    <source>
        <dbReference type="RuleBase" id="RU003719"/>
    </source>
</evidence>
<dbReference type="InterPro" id="IPR006139">
    <property type="entry name" value="D-isomer_2_OHA_DH_cat_dom"/>
</dbReference>
<name>A0A5C4TKB4_FRUSA</name>
<dbReference type="AlphaFoldDB" id="A0A5C4TKB4"/>
<comment type="caution">
    <text evidence="7">The sequence shown here is derived from an EMBL/GenBank/DDBJ whole genome shotgun (WGS) entry which is preliminary data.</text>
</comment>
<dbReference type="SUPFAM" id="SSF52283">
    <property type="entry name" value="Formate/glycerate dehydrogenase catalytic domain-like"/>
    <property type="match status" value="1"/>
</dbReference>
<evidence type="ECO:0000256" key="2">
    <source>
        <dbReference type="ARBA" id="ARBA00023002"/>
    </source>
</evidence>
<dbReference type="Pfam" id="PF02826">
    <property type="entry name" value="2-Hacid_dh_C"/>
    <property type="match status" value="1"/>
</dbReference>
<gene>
    <name evidence="7" type="ORF">DID87_04680</name>
</gene>
<dbReference type="Proteomes" id="UP000313312">
    <property type="component" value="Unassembled WGS sequence"/>
</dbReference>
<dbReference type="InterPro" id="IPR036291">
    <property type="entry name" value="NAD(P)-bd_dom_sf"/>
</dbReference>
<dbReference type="InterPro" id="IPR058205">
    <property type="entry name" value="D-LDH-like"/>
</dbReference>
<evidence type="ECO:0000256" key="1">
    <source>
        <dbReference type="ARBA" id="ARBA00005854"/>
    </source>
</evidence>
<dbReference type="Pfam" id="PF00389">
    <property type="entry name" value="2-Hacid_dh"/>
    <property type="match status" value="1"/>
</dbReference>
<evidence type="ECO:0000313" key="7">
    <source>
        <dbReference type="EMBL" id="TNK90303.1"/>
    </source>
</evidence>
<dbReference type="Gene3D" id="3.40.50.720">
    <property type="entry name" value="NAD(P)-binding Rossmann-like Domain"/>
    <property type="match status" value="2"/>
</dbReference>
<dbReference type="PANTHER" id="PTHR43026">
    <property type="entry name" value="2-HYDROXYACID DEHYDROGENASE HOMOLOG 1-RELATED"/>
    <property type="match status" value="1"/>
</dbReference>
<dbReference type="GO" id="GO:0008483">
    <property type="term" value="F:transaminase activity"/>
    <property type="evidence" value="ECO:0007669"/>
    <property type="project" value="UniProtKB-KW"/>
</dbReference>
<keyword evidence="7" id="KW-0032">Aminotransferase</keyword>
<reference evidence="7 8" key="1">
    <citation type="submission" date="2018-05" db="EMBL/GenBank/DDBJ databases">
        <title>Lactobacillus sanfranciscensis Ah4 draft denome sequence.</title>
        <authorList>
            <person name="Zhang G."/>
        </authorList>
    </citation>
    <scope>NUCLEOTIDE SEQUENCE [LARGE SCALE GENOMIC DNA]</scope>
    <source>
        <strain evidence="7 8">Ah4</strain>
    </source>
</reference>
<evidence type="ECO:0000313" key="8">
    <source>
        <dbReference type="Proteomes" id="UP000313312"/>
    </source>
</evidence>
<dbReference type="PROSITE" id="PS00671">
    <property type="entry name" value="D_2_HYDROXYACID_DH_3"/>
    <property type="match status" value="1"/>
</dbReference>
<feature type="domain" description="D-isomer specific 2-hydroxyacid dehydrogenase catalytic" evidence="5">
    <location>
        <begin position="5"/>
        <end position="330"/>
    </location>
</feature>
<keyword evidence="2 4" id="KW-0560">Oxidoreductase</keyword>
<dbReference type="InterPro" id="IPR006140">
    <property type="entry name" value="D-isomer_DH_NAD-bd"/>
</dbReference>
<evidence type="ECO:0000259" key="6">
    <source>
        <dbReference type="Pfam" id="PF02826"/>
    </source>
</evidence>
<dbReference type="PROSITE" id="PS00065">
    <property type="entry name" value="D_2_HYDROXYACID_DH_1"/>
    <property type="match status" value="1"/>
</dbReference>
<proteinExistence type="inferred from homology"/>
<organism evidence="7 8">
    <name type="scientific">Fructilactobacillus sanfranciscensis</name>
    <name type="common">Lactobacillus sanfranciscensis</name>
    <dbReference type="NCBI Taxonomy" id="1625"/>
    <lineage>
        <taxon>Bacteria</taxon>
        <taxon>Bacillati</taxon>
        <taxon>Bacillota</taxon>
        <taxon>Bacilli</taxon>
        <taxon>Lactobacillales</taxon>
        <taxon>Lactobacillaceae</taxon>
        <taxon>Fructilactobacillus</taxon>
    </lineage>
</organism>
<sequence>MPKILMYSVRDDEQPAIQKWSKDHHVTVDTTNHEFHDETVDLAKGYDGIVIQQRGPISDNDTIYHKLTDMGIKQITTRTAGVDVINLDAAHQAGLIVTNVPAYSPHSVAEMSVAQTMRLIRNLEIVEKRNDNNDYKLRGPIAREIRTLTVGIIGAGRIGGLAARLFHALGAKVIAFDPVHHEELKDVLTYVDTKNELLEQADVVDIHVDLNETSRGLLDADAFKHMKNDAFLVNAARGPVVVTEALIAALQNQEIAGAALDTVEGEAAIFDKDFQGRPIPNQNFNALHAMPNVMITPHIGFYTNMAIQNMVEISLNDVLAIIDGQPVQNEFK</sequence>